<dbReference type="EMBL" id="FNZA01000032">
    <property type="protein sequence ID" value="SEJ90184.1"/>
    <property type="molecule type" value="Genomic_DNA"/>
</dbReference>
<dbReference type="Proteomes" id="UP000199223">
    <property type="component" value="Unassembled WGS sequence"/>
</dbReference>
<evidence type="ECO:0000313" key="1">
    <source>
        <dbReference type="EMBL" id="SEJ90184.1"/>
    </source>
</evidence>
<evidence type="ECO:0000313" key="2">
    <source>
        <dbReference type="Proteomes" id="UP000199223"/>
    </source>
</evidence>
<dbReference type="AlphaFoldDB" id="A0A1H7CLR8"/>
<dbReference type="STRING" id="856736.SAMN04488058_1323"/>
<gene>
    <name evidence="1" type="ORF">SAMN04488058_1323</name>
</gene>
<protein>
    <submittedName>
        <fullName evidence="1">Uncharacterized protein</fullName>
    </submittedName>
</protein>
<reference evidence="2" key="1">
    <citation type="submission" date="2016-10" db="EMBL/GenBank/DDBJ databases">
        <authorList>
            <person name="Varghese N."/>
            <person name="Submissions S."/>
        </authorList>
    </citation>
    <scope>NUCLEOTIDE SEQUENCE [LARGE SCALE GENOMIC DNA]</scope>
    <source>
        <strain evidence="2">CGMCC 1.10218</strain>
    </source>
</reference>
<dbReference type="OrthoDB" id="9948110at2"/>
<accession>A0A1H7CLR8</accession>
<organism evidence="1 2">
    <name type="scientific">Deinococcus reticulitermitis</name>
    <dbReference type="NCBI Taxonomy" id="856736"/>
    <lineage>
        <taxon>Bacteria</taxon>
        <taxon>Thermotogati</taxon>
        <taxon>Deinococcota</taxon>
        <taxon>Deinococci</taxon>
        <taxon>Deinococcales</taxon>
        <taxon>Deinococcaceae</taxon>
        <taxon>Deinococcus</taxon>
    </lineage>
</organism>
<name>A0A1H7CLR8_9DEIO</name>
<proteinExistence type="predicted"/>
<dbReference type="RefSeq" id="WP_092265755.1">
    <property type="nucleotide sequence ID" value="NZ_FNZA01000032.1"/>
</dbReference>
<sequence>MAETRRELIAWCWSSDMDGGWQLGEPRPCSECGEPVCTVSISFVAAFHLRCLVRRWEQFERDAALFRAAPNQPAALPGPGAKL</sequence>
<keyword evidence="2" id="KW-1185">Reference proteome</keyword>